<evidence type="ECO:0008006" key="5">
    <source>
        <dbReference type="Google" id="ProtNLM"/>
    </source>
</evidence>
<proteinExistence type="predicted"/>
<evidence type="ECO:0000313" key="4">
    <source>
        <dbReference type="Proteomes" id="UP000015453"/>
    </source>
</evidence>
<organism evidence="3 4">
    <name type="scientific">Genlisea aurea</name>
    <dbReference type="NCBI Taxonomy" id="192259"/>
    <lineage>
        <taxon>Eukaryota</taxon>
        <taxon>Viridiplantae</taxon>
        <taxon>Streptophyta</taxon>
        <taxon>Embryophyta</taxon>
        <taxon>Tracheophyta</taxon>
        <taxon>Spermatophyta</taxon>
        <taxon>Magnoliopsida</taxon>
        <taxon>eudicotyledons</taxon>
        <taxon>Gunneridae</taxon>
        <taxon>Pentapetalae</taxon>
        <taxon>asterids</taxon>
        <taxon>lamiids</taxon>
        <taxon>Lamiales</taxon>
        <taxon>Lentibulariaceae</taxon>
        <taxon>Genlisea</taxon>
    </lineage>
</organism>
<feature type="transmembrane region" description="Helical" evidence="2">
    <location>
        <begin position="6"/>
        <end position="31"/>
    </location>
</feature>
<evidence type="ECO:0000313" key="3">
    <source>
        <dbReference type="EMBL" id="EPS62324.1"/>
    </source>
</evidence>
<dbReference type="OrthoDB" id="755532at2759"/>
<dbReference type="AlphaFoldDB" id="S8C6E2"/>
<dbReference type="Proteomes" id="UP000015453">
    <property type="component" value="Unassembled WGS sequence"/>
</dbReference>
<dbReference type="PANTHER" id="PTHR33237:SF21">
    <property type="entry name" value="TRANSMEMBRANE PROTEIN"/>
    <property type="match status" value="1"/>
</dbReference>
<keyword evidence="2" id="KW-0812">Transmembrane</keyword>
<accession>S8C6E2</accession>
<comment type="caution">
    <text evidence="3">The sequence shown here is derived from an EMBL/GenBank/DDBJ whole genome shotgun (WGS) entry which is preliminary data.</text>
</comment>
<name>S8C6E2_9LAMI</name>
<evidence type="ECO:0000256" key="2">
    <source>
        <dbReference type="SAM" id="Phobius"/>
    </source>
</evidence>
<keyword evidence="4" id="KW-1185">Reference proteome</keyword>
<keyword evidence="2" id="KW-1133">Transmembrane helix</keyword>
<keyword evidence="2" id="KW-0472">Membrane</keyword>
<sequence>MGNHRDFFYSIFPIAAVLLFASLSFVLALCAKKSNNPISRKKTGGSSSNSDDSDSKFSLIVEEEVVGVWQKAILMGEKCEPPKFSGAIFYDYEGNRVPEMPKSPKPRPPPL</sequence>
<feature type="region of interest" description="Disordered" evidence="1">
    <location>
        <begin position="36"/>
        <end position="55"/>
    </location>
</feature>
<dbReference type="EMBL" id="AUSU01006222">
    <property type="protein sequence ID" value="EPS62324.1"/>
    <property type="molecule type" value="Genomic_DNA"/>
</dbReference>
<protein>
    <recommendedName>
        <fullName evidence="5">Transmembrane protein</fullName>
    </recommendedName>
</protein>
<evidence type="ECO:0000256" key="1">
    <source>
        <dbReference type="SAM" id="MobiDB-lite"/>
    </source>
</evidence>
<dbReference type="PANTHER" id="PTHR33237">
    <property type="entry name" value="F2P16.13 PROTEIN-RELATED"/>
    <property type="match status" value="1"/>
</dbReference>
<gene>
    <name evidence="3" type="ORF">M569_12470</name>
</gene>
<reference evidence="3 4" key="1">
    <citation type="journal article" date="2013" name="BMC Genomics">
        <title>The miniature genome of a carnivorous plant Genlisea aurea contains a low number of genes and short non-coding sequences.</title>
        <authorList>
            <person name="Leushkin E.V."/>
            <person name="Sutormin R.A."/>
            <person name="Nabieva E.R."/>
            <person name="Penin A.A."/>
            <person name="Kondrashov A.S."/>
            <person name="Logacheva M.D."/>
        </authorList>
    </citation>
    <scope>NUCLEOTIDE SEQUENCE [LARGE SCALE GENOMIC DNA]</scope>
</reference>